<dbReference type="PROSITE" id="PS51118">
    <property type="entry name" value="HTH_HXLR"/>
    <property type="match status" value="1"/>
</dbReference>
<sequence length="80" mass="9409">MKELMNGPKRYSDIKRAVPITGTTLTDRLRMFEAENLILRHMHPEIPLRVEYALTAKGEALRPMVEAFERWVIQYMDCSE</sequence>
<dbReference type="Pfam" id="PF01638">
    <property type="entry name" value="HxlR"/>
    <property type="match status" value="1"/>
</dbReference>
<keyword evidence="2" id="KW-0238">DNA-binding</keyword>
<evidence type="ECO:0000256" key="3">
    <source>
        <dbReference type="ARBA" id="ARBA00023163"/>
    </source>
</evidence>
<protein>
    <submittedName>
        <fullName evidence="5">Winged helix-turn-helix transcriptional regulator</fullName>
    </submittedName>
</protein>
<comment type="caution">
    <text evidence="5">The sequence shown here is derived from an EMBL/GenBank/DDBJ whole genome shotgun (WGS) entry which is preliminary data.</text>
</comment>
<keyword evidence="6" id="KW-1185">Reference proteome</keyword>
<evidence type="ECO:0000313" key="6">
    <source>
        <dbReference type="Proteomes" id="UP000670947"/>
    </source>
</evidence>
<dbReference type="Proteomes" id="UP000670947">
    <property type="component" value="Unassembled WGS sequence"/>
</dbReference>
<dbReference type="InterPro" id="IPR002577">
    <property type="entry name" value="HTH_HxlR"/>
</dbReference>
<dbReference type="SUPFAM" id="SSF46785">
    <property type="entry name" value="Winged helix' DNA-binding domain"/>
    <property type="match status" value="1"/>
</dbReference>
<proteinExistence type="predicted"/>
<evidence type="ECO:0000313" key="5">
    <source>
        <dbReference type="EMBL" id="MBO7744351.1"/>
    </source>
</evidence>
<dbReference type="Gene3D" id="1.10.10.10">
    <property type="entry name" value="Winged helix-like DNA-binding domain superfamily/Winged helix DNA-binding domain"/>
    <property type="match status" value="1"/>
</dbReference>
<keyword evidence="1" id="KW-0805">Transcription regulation</keyword>
<dbReference type="PANTHER" id="PTHR33204:SF18">
    <property type="entry name" value="TRANSCRIPTIONAL REGULATORY PROTEIN"/>
    <property type="match status" value="1"/>
</dbReference>
<dbReference type="InterPro" id="IPR036390">
    <property type="entry name" value="WH_DNA-bd_sf"/>
</dbReference>
<evidence type="ECO:0000256" key="1">
    <source>
        <dbReference type="ARBA" id="ARBA00023015"/>
    </source>
</evidence>
<keyword evidence="3" id="KW-0804">Transcription</keyword>
<dbReference type="InterPro" id="IPR036388">
    <property type="entry name" value="WH-like_DNA-bd_sf"/>
</dbReference>
<dbReference type="PANTHER" id="PTHR33204">
    <property type="entry name" value="TRANSCRIPTIONAL REGULATOR, MARR FAMILY"/>
    <property type="match status" value="1"/>
</dbReference>
<evidence type="ECO:0000256" key="2">
    <source>
        <dbReference type="ARBA" id="ARBA00023125"/>
    </source>
</evidence>
<accession>A0ABS3W7Q7</accession>
<reference evidence="5 6" key="1">
    <citation type="submission" date="2021-03" db="EMBL/GenBank/DDBJ databases">
        <title>Paenibacillus artemisicola MWE-103 whole genome sequence.</title>
        <authorList>
            <person name="Ham Y.J."/>
        </authorList>
    </citation>
    <scope>NUCLEOTIDE SEQUENCE [LARGE SCALE GENOMIC DNA]</scope>
    <source>
        <strain evidence="5 6">MWE-103</strain>
    </source>
</reference>
<feature type="domain" description="HTH hxlR-type" evidence="4">
    <location>
        <begin position="1"/>
        <end position="80"/>
    </location>
</feature>
<dbReference type="EMBL" id="JAGGDJ010000004">
    <property type="protein sequence ID" value="MBO7744351.1"/>
    <property type="molecule type" value="Genomic_DNA"/>
</dbReference>
<evidence type="ECO:0000259" key="4">
    <source>
        <dbReference type="PROSITE" id="PS51118"/>
    </source>
</evidence>
<organism evidence="5 6">
    <name type="scientific">Paenibacillus artemisiicola</name>
    <dbReference type="NCBI Taxonomy" id="1172618"/>
    <lineage>
        <taxon>Bacteria</taxon>
        <taxon>Bacillati</taxon>
        <taxon>Bacillota</taxon>
        <taxon>Bacilli</taxon>
        <taxon>Bacillales</taxon>
        <taxon>Paenibacillaceae</taxon>
        <taxon>Paenibacillus</taxon>
    </lineage>
</organism>
<gene>
    <name evidence="5" type="ORF">I8J29_09110</name>
</gene>
<name>A0ABS3W7Q7_9BACL</name>